<gene>
    <name evidence="1" type="ORF">SCA03_61660</name>
</gene>
<keyword evidence="2" id="KW-1185">Reference proteome</keyword>
<accession>A0A4Y3R7A3</accession>
<dbReference type="Proteomes" id="UP000319210">
    <property type="component" value="Unassembled WGS sequence"/>
</dbReference>
<evidence type="ECO:0000313" key="1">
    <source>
        <dbReference type="EMBL" id="GEB53615.1"/>
    </source>
</evidence>
<reference evidence="1 2" key="1">
    <citation type="submission" date="2019-06" db="EMBL/GenBank/DDBJ databases">
        <title>Whole genome shotgun sequence of Streptomyces cacaoi subsp. cacaoi NBRC 12748.</title>
        <authorList>
            <person name="Hosoyama A."/>
            <person name="Uohara A."/>
            <person name="Ohji S."/>
            <person name="Ichikawa N."/>
        </authorList>
    </citation>
    <scope>NUCLEOTIDE SEQUENCE [LARGE SCALE GENOMIC DNA]</scope>
    <source>
        <strain evidence="1 2">NBRC 12748</strain>
    </source>
</reference>
<evidence type="ECO:0000313" key="2">
    <source>
        <dbReference type="Proteomes" id="UP000319210"/>
    </source>
</evidence>
<organism evidence="1 2">
    <name type="scientific">Streptomyces cacaoi</name>
    <dbReference type="NCBI Taxonomy" id="1898"/>
    <lineage>
        <taxon>Bacteria</taxon>
        <taxon>Bacillati</taxon>
        <taxon>Actinomycetota</taxon>
        <taxon>Actinomycetes</taxon>
        <taxon>Kitasatosporales</taxon>
        <taxon>Streptomycetaceae</taxon>
        <taxon>Streptomyces</taxon>
    </lineage>
</organism>
<dbReference type="OrthoDB" id="4164244at2"/>
<dbReference type="RefSeq" id="WP_086814971.1">
    <property type="nucleotide sequence ID" value="NZ_BJMM01000057.1"/>
</dbReference>
<sequence length="230" mass="26038">MRWGRARRAEARWYECDFPEPRQLRSAVPGIPFDACFRASWQPGPEHHRNPEAAVADDLLRRAAEITSTCRPLNVAAAQDAVNAALGRPGTDRGACCSRLTATFQLSLSDRARAAAEQSEEDRQHVSRLRFLRRQLHSDPELLLLDHLDRHPDAVKEVDLRDFQRVARAVRSGSTTWYPLLDCLEQLSERIGDDDFYAMKVLLKTFRETVPQLVQEHGLGDAGTPEEAEQ</sequence>
<proteinExistence type="predicted"/>
<name>A0A4Y3R7A3_STRCI</name>
<dbReference type="EMBL" id="BJMM01000057">
    <property type="protein sequence ID" value="GEB53615.1"/>
    <property type="molecule type" value="Genomic_DNA"/>
</dbReference>
<dbReference type="AlphaFoldDB" id="A0A4Y3R7A3"/>
<comment type="caution">
    <text evidence="1">The sequence shown here is derived from an EMBL/GenBank/DDBJ whole genome shotgun (WGS) entry which is preliminary data.</text>
</comment>
<protein>
    <submittedName>
        <fullName evidence="1">Uncharacterized protein</fullName>
    </submittedName>
</protein>